<feature type="region of interest" description="Disordered" evidence="1">
    <location>
        <begin position="28"/>
        <end position="63"/>
    </location>
</feature>
<dbReference type="Proteomes" id="UP001215280">
    <property type="component" value="Unassembled WGS sequence"/>
</dbReference>
<evidence type="ECO:0000256" key="1">
    <source>
        <dbReference type="SAM" id="MobiDB-lite"/>
    </source>
</evidence>
<comment type="caution">
    <text evidence="2">The sequence shown here is derived from an EMBL/GenBank/DDBJ whole genome shotgun (WGS) entry which is preliminary data.</text>
</comment>
<dbReference type="EMBL" id="JARJLG010000084">
    <property type="protein sequence ID" value="KAJ7749786.1"/>
    <property type="molecule type" value="Genomic_DNA"/>
</dbReference>
<dbReference type="AlphaFoldDB" id="A0AAD7ISX6"/>
<gene>
    <name evidence="2" type="ORF">DFH07DRAFT_775285</name>
</gene>
<protein>
    <submittedName>
        <fullName evidence="2">Uncharacterized protein</fullName>
    </submittedName>
</protein>
<reference evidence="2" key="1">
    <citation type="submission" date="2023-03" db="EMBL/GenBank/DDBJ databases">
        <title>Massive genome expansion in bonnet fungi (Mycena s.s.) driven by repeated elements and novel gene families across ecological guilds.</title>
        <authorList>
            <consortium name="Lawrence Berkeley National Laboratory"/>
            <person name="Harder C.B."/>
            <person name="Miyauchi S."/>
            <person name="Viragh M."/>
            <person name="Kuo A."/>
            <person name="Thoen E."/>
            <person name="Andreopoulos B."/>
            <person name="Lu D."/>
            <person name="Skrede I."/>
            <person name="Drula E."/>
            <person name="Henrissat B."/>
            <person name="Morin E."/>
            <person name="Kohler A."/>
            <person name="Barry K."/>
            <person name="LaButti K."/>
            <person name="Morin E."/>
            <person name="Salamov A."/>
            <person name="Lipzen A."/>
            <person name="Mereny Z."/>
            <person name="Hegedus B."/>
            <person name="Baldrian P."/>
            <person name="Stursova M."/>
            <person name="Weitz H."/>
            <person name="Taylor A."/>
            <person name="Grigoriev I.V."/>
            <person name="Nagy L.G."/>
            <person name="Martin F."/>
            <person name="Kauserud H."/>
        </authorList>
    </citation>
    <scope>NUCLEOTIDE SEQUENCE</scope>
    <source>
        <strain evidence="2">CBHHK188m</strain>
    </source>
</reference>
<organism evidence="2 3">
    <name type="scientific">Mycena maculata</name>
    <dbReference type="NCBI Taxonomy" id="230809"/>
    <lineage>
        <taxon>Eukaryota</taxon>
        <taxon>Fungi</taxon>
        <taxon>Dikarya</taxon>
        <taxon>Basidiomycota</taxon>
        <taxon>Agaricomycotina</taxon>
        <taxon>Agaricomycetes</taxon>
        <taxon>Agaricomycetidae</taxon>
        <taxon>Agaricales</taxon>
        <taxon>Marasmiineae</taxon>
        <taxon>Mycenaceae</taxon>
        <taxon>Mycena</taxon>
    </lineage>
</organism>
<accession>A0AAD7ISX6</accession>
<name>A0AAD7ISX6_9AGAR</name>
<evidence type="ECO:0000313" key="2">
    <source>
        <dbReference type="EMBL" id="KAJ7749786.1"/>
    </source>
</evidence>
<keyword evidence="3" id="KW-1185">Reference proteome</keyword>
<feature type="compositionally biased region" description="Basic and acidic residues" evidence="1">
    <location>
        <begin position="44"/>
        <end position="63"/>
    </location>
</feature>
<evidence type="ECO:0000313" key="3">
    <source>
        <dbReference type="Proteomes" id="UP001215280"/>
    </source>
</evidence>
<sequence length="399" mass="44146">MEAEPIGNQALELKRDCPTRYTRKWRALEAGGGSPGTRSSLTRHGTERKHTSNEARLSEGPERVRSWRMQEEREMNERKVVVRSAAIWYPRRWGEVGAVEPGLQKAACAVIRRVITLKICRQHTNKSFKKNWLENELEKHKFSKAEKFSLTESNNLGAAEAVVERSGLGNTFSHAERMQEPKVQLKVTLSGQLKISGHWRQLAAANCGSAAAASEQQCNIPIVIPQRSPILRPCAPLCIEYRPELHSGVALRGGIVEGCVEFDPRTAAGGACFVASKAQVWISGTARIVVHGRILVPVSLRMVRLAGSGSREKDARKRTDRRLVANVPVAPMLPVQGLACGQAVVSRTMSGCQQQGKEELIAPTSRLSQAFKDIRGPEWKYFNVERRCSKSARNSLQAG</sequence>
<proteinExistence type="predicted"/>